<dbReference type="InterPro" id="IPR036291">
    <property type="entry name" value="NAD(P)-bd_dom_sf"/>
</dbReference>
<dbReference type="PANTHER" id="PTHR42901:SF1">
    <property type="entry name" value="ALCOHOL DEHYDROGENASE"/>
    <property type="match status" value="1"/>
</dbReference>
<sequence length="147" mass="15442">MYETNVLGALAVTKALLPAVKAAPAGLVVFLTSTAALSTYEGGGGYVAAKHAERVIADTLRLEAVADGVRVSHIAPGMVKTEEFSLVRLGGDAEAAEKVYAGVPNPLTADDIADVVTWIATRPPHVNIDQVTIRPQPQASNYKVHRV</sequence>
<dbReference type="RefSeq" id="WP_348520234.1">
    <property type="nucleotide sequence ID" value="NZ_BSUJ01000001.1"/>
</dbReference>
<name>A0ABQ6HI15_9MICO</name>
<proteinExistence type="inferred from homology"/>
<protein>
    <recommendedName>
        <fullName evidence="5">Oxidoreductase</fullName>
    </recommendedName>
</protein>
<evidence type="ECO:0008006" key="5">
    <source>
        <dbReference type="Google" id="ProtNLM"/>
    </source>
</evidence>
<accession>A0ABQ6HI15</accession>
<keyword evidence="2" id="KW-0560">Oxidoreductase</keyword>
<evidence type="ECO:0000313" key="4">
    <source>
        <dbReference type="Proteomes" id="UP001157109"/>
    </source>
</evidence>
<evidence type="ECO:0000256" key="1">
    <source>
        <dbReference type="ARBA" id="ARBA00006484"/>
    </source>
</evidence>
<organism evidence="3 4">
    <name type="scientific">Arsenicicoccus piscis</name>
    <dbReference type="NCBI Taxonomy" id="673954"/>
    <lineage>
        <taxon>Bacteria</taxon>
        <taxon>Bacillati</taxon>
        <taxon>Actinomycetota</taxon>
        <taxon>Actinomycetes</taxon>
        <taxon>Micrococcales</taxon>
        <taxon>Intrasporangiaceae</taxon>
        <taxon>Arsenicicoccus</taxon>
    </lineage>
</organism>
<dbReference type="InterPro" id="IPR002347">
    <property type="entry name" value="SDR_fam"/>
</dbReference>
<dbReference type="EMBL" id="BSUJ01000001">
    <property type="protein sequence ID" value="GMA18206.1"/>
    <property type="molecule type" value="Genomic_DNA"/>
</dbReference>
<dbReference type="Proteomes" id="UP001157109">
    <property type="component" value="Unassembled WGS sequence"/>
</dbReference>
<reference evidence="4" key="1">
    <citation type="journal article" date="2019" name="Int. J. Syst. Evol. Microbiol.">
        <title>The Global Catalogue of Microorganisms (GCM) 10K type strain sequencing project: providing services to taxonomists for standard genome sequencing and annotation.</title>
        <authorList>
            <consortium name="The Broad Institute Genomics Platform"/>
            <consortium name="The Broad Institute Genome Sequencing Center for Infectious Disease"/>
            <person name="Wu L."/>
            <person name="Ma J."/>
        </authorList>
    </citation>
    <scope>NUCLEOTIDE SEQUENCE [LARGE SCALE GENOMIC DNA]</scope>
    <source>
        <strain evidence="4">NBRC 105830</strain>
    </source>
</reference>
<comment type="caution">
    <text evidence="3">The sequence shown here is derived from an EMBL/GenBank/DDBJ whole genome shotgun (WGS) entry which is preliminary data.</text>
</comment>
<dbReference type="PANTHER" id="PTHR42901">
    <property type="entry name" value="ALCOHOL DEHYDROGENASE"/>
    <property type="match status" value="1"/>
</dbReference>
<dbReference type="SUPFAM" id="SSF51735">
    <property type="entry name" value="NAD(P)-binding Rossmann-fold domains"/>
    <property type="match status" value="1"/>
</dbReference>
<dbReference type="Pfam" id="PF00106">
    <property type="entry name" value="adh_short"/>
    <property type="match status" value="1"/>
</dbReference>
<dbReference type="PRINTS" id="PR00081">
    <property type="entry name" value="GDHRDH"/>
</dbReference>
<gene>
    <name evidence="3" type="ORF">GCM10025862_02270</name>
</gene>
<dbReference type="Gene3D" id="3.40.50.720">
    <property type="entry name" value="NAD(P)-binding Rossmann-like Domain"/>
    <property type="match status" value="1"/>
</dbReference>
<evidence type="ECO:0000256" key="2">
    <source>
        <dbReference type="ARBA" id="ARBA00023002"/>
    </source>
</evidence>
<keyword evidence="4" id="KW-1185">Reference proteome</keyword>
<evidence type="ECO:0000313" key="3">
    <source>
        <dbReference type="EMBL" id="GMA18206.1"/>
    </source>
</evidence>
<comment type="similarity">
    <text evidence="1">Belongs to the short-chain dehydrogenases/reductases (SDR) family.</text>
</comment>